<proteinExistence type="predicted"/>
<gene>
    <name evidence="1" type="ORF">CSB45_01925</name>
</gene>
<evidence type="ECO:0000313" key="2">
    <source>
        <dbReference type="Proteomes" id="UP000229740"/>
    </source>
</evidence>
<dbReference type="InterPro" id="IPR028212">
    <property type="entry name" value="GHL6"/>
</dbReference>
<dbReference type="InterPro" id="IPR029062">
    <property type="entry name" value="Class_I_gatase-like"/>
</dbReference>
<name>A0A2G6EAI2_9BACT</name>
<reference evidence="1 2" key="1">
    <citation type="submission" date="2017-10" db="EMBL/GenBank/DDBJ databases">
        <title>Novel microbial diversity and functional potential in the marine mammal oral microbiome.</title>
        <authorList>
            <person name="Dudek N.K."/>
            <person name="Sun C.L."/>
            <person name="Burstein D."/>
            <person name="Kantor R.S."/>
            <person name="Aliaga Goltsman D.S."/>
            <person name="Bik E.M."/>
            <person name="Thomas B.C."/>
            <person name="Banfield J.F."/>
            <person name="Relman D.A."/>
        </authorList>
    </citation>
    <scope>NUCLEOTIDE SEQUENCE [LARGE SCALE GENOMIC DNA]</scope>
    <source>
        <strain evidence="1">DOLZORAL124_49_17</strain>
    </source>
</reference>
<dbReference type="Proteomes" id="UP000229740">
    <property type="component" value="Unassembled WGS sequence"/>
</dbReference>
<evidence type="ECO:0008006" key="3">
    <source>
        <dbReference type="Google" id="ProtNLM"/>
    </source>
</evidence>
<accession>A0A2G6EAI2</accession>
<evidence type="ECO:0000313" key="1">
    <source>
        <dbReference type="EMBL" id="PID58781.1"/>
    </source>
</evidence>
<protein>
    <recommendedName>
        <fullName evidence="3">Beta-galactosidase trimerisation domain-containing protein</fullName>
    </recommendedName>
</protein>
<comment type="caution">
    <text evidence="1">The sequence shown here is derived from an EMBL/GenBank/DDBJ whole genome shotgun (WGS) entry which is preliminary data.</text>
</comment>
<sequence length="670" mass="75045">MAVSLRYRQIHLDFHTSPVCENIGEHFDANSFVQRLKDGYVDSVNIFAKCHHGMSYYPSKVGIVHPHLRYDLLGEQIEALHQADIKCPVYLSIMWDDWAAQEHPEWIIFDRDGHASIRPPLSGEWGWSTLDVGSGYGDYLLAQAEEICENYDIDGMFFDITWPRPNYSPWGMKRMADAGVNASDEKQVQAFATQVLADFYERMTACVRDKAPDATIYYNGTTTPSMRWTLPYMTHLEIESLPTSGLWGYLHYPMFARQARTYGLPFVGMTGRFHKSWADFGGLKTRDQLDYECGVILAAGGAVCVGDQLHPSGKLDDAVYRLTAHSFQRVKALEPWTKGAVPTAELAIQLLDRDRLYPPCPGHEHGYPSAVEGAAQMLLESAIQFDIVDPDGAIDQYDVIILADQGSIDTALAQKLRQYLSQGGQLLVSGVAALCNGNFVLDEIPVTYQQASPTIPSFVRPDPLLTRGNELADDYDYVIYNRSHVVSPAAGSETFGMLSRALFNRTYEHYISHQHAPAGESLNAPFAVQKGPIAYIASEIFSAYRDHDYWAYRELALAVLKRLLPHPLLIVNGPGWVEGNLHLQTANEEHPARRIVHLSAYHPRRSMQAIPHADQSWSTSDLSIRVRLDNDRPEQAYLAPDKTSLPLKRIDGYAEITLPPIGAHAVIVIE</sequence>
<dbReference type="SUPFAM" id="SSF52317">
    <property type="entry name" value="Class I glutamine amidotransferase-like"/>
    <property type="match status" value="1"/>
</dbReference>
<dbReference type="Gene3D" id="3.20.20.80">
    <property type="entry name" value="Glycosidases"/>
    <property type="match status" value="1"/>
</dbReference>
<dbReference type="Gene3D" id="3.40.50.880">
    <property type="match status" value="1"/>
</dbReference>
<dbReference type="Pfam" id="PF14871">
    <property type="entry name" value="GHL6"/>
    <property type="match status" value="1"/>
</dbReference>
<organism evidence="1 2">
    <name type="scientific">candidate division KSB3 bacterium</name>
    <dbReference type="NCBI Taxonomy" id="2044937"/>
    <lineage>
        <taxon>Bacteria</taxon>
        <taxon>candidate division KSB3</taxon>
    </lineage>
</organism>
<dbReference type="CDD" id="cd03143">
    <property type="entry name" value="A4_beta-galactosidase_middle_domain"/>
    <property type="match status" value="1"/>
</dbReference>
<dbReference type="AlphaFoldDB" id="A0A2G6EAI2"/>
<dbReference type="SUPFAM" id="SSF51445">
    <property type="entry name" value="(Trans)glycosidases"/>
    <property type="match status" value="1"/>
</dbReference>
<dbReference type="InterPro" id="IPR017853">
    <property type="entry name" value="GH"/>
</dbReference>
<dbReference type="EMBL" id="PDPS01000021">
    <property type="protein sequence ID" value="PID58781.1"/>
    <property type="molecule type" value="Genomic_DNA"/>
</dbReference>